<protein>
    <submittedName>
        <fullName evidence="1">Uncharacterized protein</fullName>
    </submittedName>
</protein>
<name>A0A2G9R4B8_AQUCT</name>
<reference evidence="2" key="1">
    <citation type="journal article" date="2017" name="Nat. Commun.">
        <title>The North American bullfrog draft genome provides insight into hormonal regulation of long noncoding RNA.</title>
        <authorList>
            <person name="Hammond S.A."/>
            <person name="Warren R.L."/>
            <person name="Vandervalk B.P."/>
            <person name="Kucuk E."/>
            <person name="Khan H."/>
            <person name="Gibb E.A."/>
            <person name="Pandoh P."/>
            <person name="Kirk H."/>
            <person name="Zhao Y."/>
            <person name="Jones M."/>
            <person name="Mungall A.J."/>
            <person name="Coope R."/>
            <person name="Pleasance S."/>
            <person name="Moore R.A."/>
            <person name="Holt R.A."/>
            <person name="Round J.M."/>
            <person name="Ohora S."/>
            <person name="Walle B.V."/>
            <person name="Veldhoen N."/>
            <person name="Helbing C.C."/>
            <person name="Birol I."/>
        </authorList>
    </citation>
    <scope>NUCLEOTIDE SEQUENCE [LARGE SCALE GENOMIC DNA]</scope>
</reference>
<evidence type="ECO:0000313" key="2">
    <source>
        <dbReference type="Proteomes" id="UP000228934"/>
    </source>
</evidence>
<keyword evidence="2" id="KW-1185">Reference proteome</keyword>
<gene>
    <name evidence="1" type="ORF">AB205_0219220</name>
</gene>
<organism evidence="1 2">
    <name type="scientific">Aquarana catesbeiana</name>
    <name type="common">American bullfrog</name>
    <name type="synonym">Rana catesbeiana</name>
    <dbReference type="NCBI Taxonomy" id="8400"/>
    <lineage>
        <taxon>Eukaryota</taxon>
        <taxon>Metazoa</taxon>
        <taxon>Chordata</taxon>
        <taxon>Craniata</taxon>
        <taxon>Vertebrata</taxon>
        <taxon>Euteleostomi</taxon>
        <taxon>Amphibia</taxon>
        <taxon>Batrachia</taxon>
        <taxon>Anura</taxon>
        <taxon>Neobatrachia</taxon>
        <taxon>Ranoidea</taxon>
        <taxon>Ranidae</taxon>
        <taxon>Aquarana</taxon>
    </lineage>
</organism>
<dbReference type="EMBL" id="KV975907">
    <property type="protein sequence ID" value="PIO22707.1"/>
    <property type="molecule type" value="Genomic_DNA"/>
</dbReference>
<evidence type="ECO:0000313" key="1">
    <source>
        <dbReference type="EMBL" id="PIO22707.1"/>
    </source>
</evidence>
<proteinExistence type="predicted"/>
<accession>A0A2G9R4B8</accession>
<dbReference type="Proteomes" id="UP000228934">
    <property type="component" value="Unassembled WGS sequence"/>
</dbReference>
<dbReference type="AlphaFoldDB" id="A0A2G9R4B8"/>
<sequence length="97" mass="10608">MLFFSSRFPLLGPLFSPMHYTPPHLSPFTDLGMLPALPARAPSAPGGGTFGRFDLCGIVFPCAHSHTHMINTVLLLTSDFKVPKRVELTTTVTTMYS</sequence>